<protein>
    <submittedName>
        <fullName evidence="2">Uncharacterized protein</fullName>
    </submittedName>
</protein>
<keyword evidence="3" id="KW-1185">Reference proteome</keyword>
<accession>A0A9P5XM86</accession>
<feature type="compositionally biased region" description="Basic and acidic residues" evidence="1">
    <location>
        <begin position="1"/>
        <end position="12"/>
    </location>
</feature>
<reference evidence="2" key="1">
    <citation type="submission" date="2020-11" db="EMBL/GenBank/DDBJ databases">
        <authorList>
            <consortium name="DOE Joint Genome Institute"/>
            <person name="Ahrendt S."/>
            <person name="Riley R."/>
            <person name="Andreopoulos W."/>
            <person name="Labutti K."/>
            <person name="Pangilinan J."/>
            <person name="Ruiz-Duenas F.J."/>
            <person name="Barrasa J.M."/>
            <person name="Sanchez-Garcia M."/>
            <person name="Camarero S."/>
            <person name="Miyauchi S."/>
            <person name="Serrano A."/>
            <person name="Linde D."/>
            <person name="Babiker R."/>
            <person name="Drula E."/>
            <person name="Ayuso-Fernandez I."/>
            <person name="Pacheco R."/>
            <person name="Padilla G."/>
            <person name="Ferreira P."/>
            <person name="Barriuso J."/>
            <person name="Kellner H."/>
            <person name="Castanera R."/>
            <person name="Alfaro M."/>
            <person name="Ramirez L."/>
            <person name="Pisabarro A.G."/>
            <person name="Kuo A."/>
            <person name="Tritt A."/>
            <person name="Lipzen A."/>
            <person name="He G."/>
            <person name="Yan M."/>
            <person name="Ng V."/>
            <person name="Cullen D."/>
            <person name="Martin F."/>
            <person name="Rosso M.-N."/>
            <person name="Henrissat B."/>
            <person name="Hibbett D."/>
            <person name="Martinez A.T."/>
            <person name="Grigoriev I.V."/>
        </authorList>
    </citation>
    <scope>NUCLEOTIDE SEQUENCE</scope>
    <source>
        <strain evidence="2">MF-IS2</strain>
    </source>
</reference>
<evidence type="ECO:0000256" key="1">
    <source>
        <dbReference type="SAM" id="MobiDB-lite"/>
    </source>
</evidence>
<organism evidence="2 3">
    <name type="scientific">Macrolepiota fuliginosa MF-IS2</name>
    <dbReference type="NCBI Taxonomy" id="1400762"/>
    <lineage>
        <taxon>Eukaryota</taxon>
        <taxon>Fungi</taxon>
        <taxon>Dikarya</taxon>
        <taxon>Basidiomycota</taxon>
        <taxon>Agaricomycotina</taxon>
        <taxon>Agaricomycetes</taxon>
        <taxon>Agaricomycetidae</taxon>
        <taxon>Agaricales</taxon>
        <taxon>Agaricineae</taxon>
        <taxon>Agaricaceae</taxon>
        <taxon>Macrolepiota</taxon>
    </lineage>
</organism>
<dbReference type="EMBL" id="MU151075">
    <property type="protein sequence ID" value="KAF9452135.1"/>
    <property type="molecule type" value="Genomic_DNA"/>
</dbReference>
<evidence type="ECO:0000313" key="2">
    <source>
        <dbReference type="EMBL" id="KAF9452135.1"/>
    </source>
</evidence>
<dbReference type="AlphaFoldDB" id="A0A9P5XM86"/>
<feature type="region of interest" description="Disordered" evidence="1">
    <location>
        <begin position="49"/>
        <end position="72"/>
    </location>
</feature>
<comment type="caution">
    <text evidence="2">The sequence shown here is derived from an EMBL/GenBank/DDBJ whole genome shotgun (WGS) entry which is preliminary data.</text>
</comment>
<feature type="region of interest" description="Disordered" evidence="1">
    <location>
        <begin position="1"/>
        <end position="36"/>
    </location>
</feature>
<sequence>MRDIRRSSRDQSKFPGVLLSSNADYPPPNAETTSVNRFTTYQSINSTREEADLSFLSPATASPSDRIRVAGP</sequence>
<proteinExistence type="predicted"/>
<gene>
    <name evidence="2" type="ORF">P691DRAFT_805664</name>
</gene>
<dbReference type="Proteomes" id="UP000807342">
    <property type="component" value="Unassembled WGS sequence"/>
</dbReference>
<name>A0A9P5XM86_9AGAR</name>
<evidence type="ECO:0000313" key="3">
    <source>
        <dbReference type="Proteomes" id="UP000807342"/>
    </source>
</evidence>